<dbReference type="InterPro" id="IPR004083">
    <property type="entry name" value="Raptor"/>
</dbReference>
<proteinExistence type="predicted"/>
<evidence type="ECO:0000256" key="1">
    <source>
        <dbReference type="ARBA" id="ARBA00022574"/>
    </source>
</evidence>
<evidence type="ECO:0000259" key="4">
    <source>
        <dbReference type="SMART" id="SM01302"/>
    </source>
</evidence>
<dbReference type="Proteomes" id="UP001626550">
    <property type="component" value="Unassembled WGS sequence"/>
</dbReference>
<dbReference type="EMBL" id="JBJKFK010000226">
    <property type="protein sequence ID" value="KAL3318589.1"/>
    <property type="molecule type" value="Genomic_DNA"/>
</dbReference>
<feature type="region of interest" description="Disordered" evidence="3">
    <location>
        <begin position="639"/>
        <end position="693"/>
    </location>
</feature>
<dbReference type="InterPro" id="IPR016024">
    <property type="entry name" value="ARM-type_fold"/>
</dbReference>
<keyword evidence="6" id="KW-1185">Reference proteome</keyword>
<organism evidence="5 6">
    <name type="scientific">Cichlidogyrus casuarinus</name>
    <dbReference type="NCBI Taxonomy" id="1844966"/>
    <lineage>
        <taxon>Eukaryota</taxon>
        <taxon>Metazoa</taxon>
        <taxon>Spiralia</taxon>
        <taxon>Lophotrochozoa</taxon>
        <taxon>Platyhelminthes</taxon>
        <taxon>Monogenea</taxon>
        <taxon>Monopisthocotylea</taxon>
        <taxon>Dactylogyridea</taxon>
        <taxon>Ancyrocephalidae</taxon>
        <taxon>Cichlidogyrus</taxon>
    </lineage>
</organism>
<evidence type="ECO:0000313" key="5">
    <source>
        <dbReference type="EMBL" id="KAL3318589.1"/>
    </source>
</evidence>
<feature type="compositionally biased region" description="Polar residues" evidence="3">
    <location>
        <begin position="1255"/>
        <end position="1268"/>
    </location>
</feature>
<feature type="compositionally biased region" description="Basic and acidic residues" evidence="3">
    <location>
        <begin position="639"/>
        <end position="657"/>
    </location>
</feature>
<gene>
    <name evidence="5" type="ORF">Ciccas_002753</name>
</gene>
<keyword evidence="2" id="KW-0677">Repeat</keyword>
<reference evidence="5 6" key="1">
    <citation type="submission" date="2024-11" db="EMBL/GenBank/DDBJ databases">
        <title>Adaptive evolution of stress response genes in parasites aligns with host niche diversity.</title>
        <authorList>
            <person name="Hahn C."/>
            <person name="Resl P."/>
        </authorList>
    </citation>
    <scope>NUCLEOTIDE SEQUENCE [LARGE SCALE GENOMIC DNA]</scope>
    <source>
        <strain evidence="5">EGGRZ-B1_66</strain>
        <tissue evidence="5">Body</tissue>
    </source>
</reference>
<accession>A0ABD2QGD4</accession>
<evidence type="ECO:0000256" key="2">
    <source>
        <dbReference type="ARBA" id="ARBA00022737"/>
    </source>
</evidence>
<name>A0ABD2QGD4_9PLAT</name>
<feature type="region of interest" description="Disordered" evidence="3">
    <location>
        <begin position="1255"/>
        <end position="1282"/>
    </location>
</feature>
<dbReference type="SUPFAM" id="SSF48371">
    <property type="entry name" value="ARM repeat"/>
    <property type="match status" value="1"/>
</dbReference>
<evidence type="ECO:0000313" key="6">
    <source>
        <dbReference type="Proteomes" id="UP001626550"/>
    </source>
</evidence>
<evidence type="ECO:0000256" key="3">
    <source>
        <dbReference type="SAM" id="MobiDB-lite"/>
    </source>
</evidence>
<dbReference type="PANTHER" id="PTHR12848">
    <property type="entry name" value="REGULATORY-ASSOCIATED PROTEIN OF MTOR"/>
    <property type="match status" value="1"/>
</dbReference>
<dbReference type="Pfam" id="PF14538">
    <property type="entry name" value="Raptor_N"/>
    <property type="match status" value="1"/>
</dbReference>
<feature type="domain" description="Raptor N-terminal CASPase-like" evidence="4">
    <location>
        <begin position="61"/>
        <end position="214"/>
    </location>
</feature>
<dbReference type="PANTHER" id="PTHR12848:SF16">
    <property type="entry name" value="REGULATORY-ASSOCIATED PROTEIN OF MTOR"/>
    <property type="match status" value="1"/>
</dbReference>
<keyword evidence="1" id="KW-0853">WD repeat</keyword>
<feature type="region of interest" description="Disordered" evidence="3">
    <location>
        <begin position="708"/>
        <end position="736"/>
    </location>
</feature>
<protein>
    <recommendedName>
        <fullName evidence="4">Raptor N-terminal CASPase-like domain-containing protein</fullName>
    </recommendedName>
</protein>
<dbReference type="PRINTS" id="PR01547">
    <property type="entry name" value="YEAST176DUF"/>
</dbReference>
<comment type="caution">
    <text evidence="5">The sequence shown here is derived from an EMBL/GenBank/DDBJ whole genome shotgun (WGS) entry which is preliminary data.</text>
</comment>
<dbReference type="InterPro" id="IPR029347">
    <property type="entry name" value="Raptor_N"/>
</dbReference>
<sequence length="1369" mass="155314">MLLSLTKNKRKPINVQSVSSFYTEEDRKLDLLAKIPVFNYAHLVEKIEAPELLKENQIREKIKTATGALVVCLNIDISPPDVQKISPYSRIESWFDPKDSHAHRALKTIGDQLQMQYERWQPRVKFKQCLDPTQDDVKKICLNLRRSAKNDRILFHYNGHGVPRLTDNAEIWVFNKNFTKYIPLPLHELQRWLGAPALYVFDCNNAELALRMYEMICERRKQEAIHHRQHEESYDSGFQGQNFADPNTTDSRTRRRVSMLQQQRLLVSGAMQNGLDVAPITPPLVSMDNTIMLGACQEHEDLPQHPDLPADLFTACLTTPIKMSLRWHWLKNDRIPGNHSSRLSMLGEINWIFTAVTDTIAWCSFKMDQFHKLFRQDTLVASLFRNFLLAERIMHSYGCTPVSRPRLPPTYQHSTWDAWDQALDHIFHFLPQILGKVIEGSLGPEKIALPILSHDSVISLSIPKGRKTDQMLPFRPEDRVTNQNQPLKLRRMSSVESTSTGQLMQQIHEHLLRESQGWNKNLSTQFLQHRNGASNQNVGNNFEAFAMKLNAVVGQPSQVQRRNSMFAGGLTETQLRQLRQMAAPINQLPTVSQPPTQDFAKQQALLNMRAANANNMRKTSAALVPPVIREEEAVAIAKSNEEKGLRKTSEQTEKSDSNTDSGDSSDESSSDETSSTGTNPSSTKKPSILTKKEPEKIKEIEFIQFNENHARQNSRTESIAASSIPRSALNNCNPGQFDNQDSLQMSKFGTASSTAPASWQSPTSFFASEMAAFKLWLRTADEHKPAATQLPILLQVLLSQSQRIHSLQLLNEFLDLGPWAVTHCLAVGIFTYVVRLFNCNTPEVKLRLVLIWGRILATAQIDFGRNDNVKELGFNYFVRCLDDQSDMPGSIFVVKLTEVFAAFALAKMLMVEESGDPEPNYQLQFLQNGFLASVRRKLSQNPPTDSNNMQIRLRLWLIFTLSKFWRQNYECLQAMLFEEWPQFLQPYLHDISPLPEVLQHAKNFSHTKSTAETEVLPKPNELNAIMYLIGDPYQQVAKLGKSLLLYLQRSEAELERMRSLSQMMANDRPRADSLDLIQAAGGMRTSGSEENSSICEKQSCVNQDTSSVLINETVLDALEASELSSEQMSRLNCDTSEWDSEELFNSVQTEFFAWSTRWFSKPLLDERWLHEDSLPAEAALRCFPADLEVNSVLAMIGSIGSDPAAHQYADRYERLQKQARIREHCHNIGHVLHSMTSNRLNNATSSQSVVCSPIANSHSRSPTLSTSYMEGGASPLRQTGSVKKTCPDMDSSHEVITLHQPGFLHNQYMPKIVKIHPFIHQLAVADESGVSIWGIDSGERTQYLCKNFEQFCKDHFSSLKTASTIENTE</sequence>
<dbReference type="SMART" id="SM01302">
    <property type="entry name" value="Raptor_N"/>
    <property type="match status" value="1"/>
</dbReference>